<feature type="region of interest" description="Disordered" evidence="2">
    <location>
        <begin position="252"/>
        <end position="274"/>
    </location>
</feature>
<dbReference type="InterPro" id="IPR050863">
    <property type="entry name" value="CenT-Element_Derived"/>
</dbReference>
<feature type="compositionally biased region" description="Basic and acidic residues" evidence="2">
    <location>
        <begin position="262"/>
        <end position="274"/>
    </location>
</feature>
<evidence type="ECO:0000256" key="2">
    <source>
        <dbReference type="SAM" id="MobiDB-lite"/>
    </source>
</evidence>
<dbReference type="PANTHER" id="PTHR19303:SF73">
    <property type="entry name" value="PROTEIN PDC2"/>
    <property type="match status" value="1"/>
</dbReference>
<protein>
    <submittedName>
        <fullName evidence="4">Putative CENPB/ARS binding proteinlike protein</fullName>
    </submittedName>
</protein>
<dbReference type="InterPro" id="IPR006600">
    <property type="entry name" value="HTH_CenpB_DNA-bd_dom"/>
</dbReference>
<keyword evidence="1" id="KW-0238">DNA-binding</keyword>
<evidence type="ECO:0000313" key="4">
    <source>
        <dbReference type="EMBL" id="CCA27684.1"/>
    </source>
</evidence>
<evidence type="ECO:0000256" key="1">
    <source>
        <dbReference type="ARBA" id="ARBA00023125"/>
    </source>
</evidence>
<evidence type="ECO:0000259" key="3">
    <source>
        <dbReference type="PROSITE" id="PS51253"/>
    </source>
</evidence>
<feature type="domain" description="HTH CENPB-type" evidence="3">
    <location>
        <begin position="1"/>
        <end position="46"/>
    </location>
</feature>
<accession>F0X1J4</accession>
<reference evidence="4" key="1">
    <citation type="journal article" date="2011" name="PLoS Biol.">
        <title>Gene gain and loss during evolution of obligate parasitism in the white rust pathogen of Arabidopsis thaliana.</title>
        <authorList>
            <person name="Kemen E."/>
            <person name="Gardiner A."/>
            <person name="Schultz-Larsen T."/>
            <person name="Kemen A.C."/>
            <person name="Balmuth A.L."/>
            <person name="Robert-Seilaniantz A."/>
            <person name="Bailey K."/>
            <person name="Holub E."/>
            <person name="Studholme D.J."/>
            <person name="Maclean D."/>
            <person name="Jones J.D."/>
        </authorList>
    </citation>
    <scope>NUCLEOTIDE SEQUENCE</scope>
</reference>
<dbReference type="GO" id="GO:0005634">
    <property type="term" value="C:nucleus"/>
    <property type="evidence" value="ECO:0007669"/>
    <property type="project" value="TreeGrafter"/>
</dbReference>
<dbReference type="HOGENOM" id="CLU_018294_5_0_1"/>
<dbReference type="EMBL" id="FR824637">
    <property type="protein sequence ID" value="CCA27684.1"/>
    <property type="molecule type" value="Genomic_DNA"/>
</dbReference>
<name>F0X1J4_9STRA</name>
<reference evidence="4" key="2">
    <citation type="submission" date="2011-02" db="EMBL/GenBank/DDBJ databases">
        <authorList>
            <person name="MacLean D."/>
        </authorList>
    </citation>
    <scope>NUCLEOTIDE SEQUENCE</scope>
</reference>
<gene>
    <name evidence="4" type="primary">AlNc14C632G12297</name>
    <name evidence="4" type="ORF">ALNC14_138280</name>
</gene>
<dbReference type="InterPro" id="IPR004875">
    <property type="entry name" value="DDE_SF_endonuclease_dom"/>
</dbReference>
<sequence>MLSVDLIKAIAKRFASLSVVQDDQLLSFSKGWVQAFQKRQGFRHMSARGESGSVNIGAISLQRDAIRERSKGVSLGDMYNMDETELFHCLALEKTIARRQVEGSKKRKTRVTVALTCNAEGSDKCEPFIIGHANKPRCFQKKSGDQLGFYFRNNLKAWMTGALFQEWLQEFDDDMGSQRRNVVLILDNALAHTVYNMELQSVTAVPFLPTQHGSCSQWTPGSLRHSNVDTHIVSSRSHLIWMTKDLKPTSTWLTSSQRRSGTNHDGERFRAKSY</sequence>
<proteinExistence type="predicted"/>
<dbReference type="PANTHER" id="PTHR19303">
    <property type="entry name" value="TRANSPOSON"/>
    <property type="match status" value="1"/>
</dbReference>
<dbReference type="AlphaFoldDB" id="F0X1J4"/>
<dbReference type="Pfam" id="PF03184">
    <property type="entry name" value="DDE_1"/>
    <property type="match status" value="1"/>
</dbReference>
<organism evidence="4">
    <name type="scientific">Albugo laibachii Nc14</name>
    <dbReference type="NCBI Taxonomy" id="890382"/>
    <lineage>
        <taxon>Eukaryota</taxon>
        <taxon>Sar</taxon>
        <taxon>Stramenopiles</taxon>
        <taxon>Oomycota</taxon>
        <taxon>Peronosporomycetes</taxon>
        <taxon>Albuginales</taxon>
        <taxon>Albuginaceae</taxon>
        <taxon>Albugo</taxon>
    </lineage>
</organism>
<dbReference type="GO" id="GO:0003677">
    <property type="term" value="F:DNA binding"/>
    <property type="evidence" value="ECO:0007669"/>
    <property type="project" value="UniProtKB-KW"/>
</dbReference>
<dbReference type="PROSITE" id="PS51253">
    <property type="entry name" value="HTH_CENPB"/>
    <property type="match status" value="1"/>
</dbReference>